<feature type="compositionally biased region" description="Low complexity" evidence="1">
    <location>
        <begin position="606"/>
        <end position="619"/>
    </location>
</feature>
<dbReference type="Pfam" id="PF25547">
    <property type="entry name" value="WXG100_2"/>
    <property type="match status" value="1"/>
</dbReference>
<feature type="region of interest" description="Disordered" evidence="1">
    <location>
        <begin position="3210"/>
        <end position="3229"/>
    </location>
</feature>
<evidence type="ECO:0000313" key="5">
    <source>
        <dbReference type="Proteomes" id="UP000320888"/>
    </source>
</evidence>
<keyword evidence="5" id="KW-1185">Reference proteome</keyword>
<feature type="compositionally biased region" description="Low complexity" evidence="1">
    <location>
        <begin position="1829"/>
        <end position="1845"/>
    </location>
</feature>
<feature type="compositionally biased region" description="Low complexity" evidence="1">
    <location>
        <begin position="3868"/>
        <end position="3878"/>
    </location>
</feature>
<feature type="compositionally biased region" description="Basic and acidic residues" evidence="1">
    <location>
        <begin position="1785"/>
        <end position="1797"/>
    </location>
</feature>
<keyword evidence="2" id="KW-0472">Membrane</keyword>
<feature type="compositionally biased region" description="Basic and acidic residues" evidence="1">
    <location>
        <begin position="1862"/>
        <end position="1884"/>
    </location>
</feature>
<dbReference type="OrthoDB" id="4334387at2"/>
<feature type="compositionally biased region" description="Gly residues" evidence="1">
    <location>
        <begin position="2284"/>
        <end position="2303"/>
    </location>
</feature>
<sequence>MALMPSQDVITFLNAIGMTWPQADEDVLREAEAAYRKTAGDFRQAGEYFIEVAQRISGEFSGASADQFGNWVEYLSSGDHPLLAAAAAQCEQLAKNAGDTATDVEHTKWSIIGQAIAMIAIQAAMAALSFFFGPGVMLGLSFEYAVVQEFVMNVIAALLRSIAAQAVIGAGVGGAVDLVIQGIQIGQGHRDAIDTDLLSQATVAGAIGGAIAAPFDLIGVGIGKWIGNRIGTGVKGALGKEFGHLFEGATGTPVGQLGKAERQAFAKDFAGLVGNTRNELANGFEKGLFSKGLLGRGAEGGKGSIAHAFTEKTGDLFAKHLGGTPVSAGGRAMTADEARAFGKEWAQAYTGEVRGGAAKGVGEGVETGAATGLGAGAGKELPLSVEEVAAKHLGAEGKALFGEGVPHAIRDVLGTHLEGDLRYRLAGLAAGTVTDGASNALSDAVVNYTYTGTFETTGGAFLGGMVMGAAGRGLGEYVMPPITQHAIHPAMAAVGGGLKAVHDQAVNPAVTALGGGLKAAKESLFGSPVVNDGTAPLLSDTDSIATTSTSDSVTLNGSEDGKEFFGKDVGGDKDDSGAGFPGAGKGGSADSDTFSTVSHTDTVFTTHSSDDSFTGSDGDAPATHLTGAAGAAPQEQHVGTPGRNAAPSANTPQTGAPHPQRTASRADAGHDPVRTGTTPKPGQDAAAVPSPKKVTTTDSSTQGKPPTTGDRTSSTAATTPRPPTAHATESGGTSAPTAGDHVTPAQGTGQHTPPTGAPHPTATDSGTPPQATEHPTATGPGTEVLPDPATDLVDRMIRIRAARHTAGVTDAPGGEPHGSETLWEAVFGADGPLAGHFGGDTSPTGLPHDDSGPLRPLTDGERQEWVQEHLLAAQRPLPASEEVLRRHLDDFLTTLHADLLTEFTASEEAARHFTPAPTWAEHPDAAKRADDWRAEQRRMAGAYEGELSQAQRAEAREEFFTSVFDQWAGDRFGGALRGGGAVPTEAHQLIPHQRQGRGGASPVEAERHSAVLRRLHDQVRELAARHLTFDRHDPLSSPENLRVHLDRAWVIEHGVEHLSTWSEAAFGTWRDGLTPEHRALLDETETGVAPSHPDDARLLHLPQTRGETLLTEAQHAFAQQARALLEQLLGTGALRTDPQQLIATLDALSEGAFRAEALTEHLGAQAQPVGAALDTALTTLHHTLDETLQDVVHRRGAEEYAEQTLRSATRSPEPVPRATESDAPSPLSDGGRERLRRRWWDAYDRDRQELYGPPGSRKRPTEGDPEQDSWYARRRAREEELHREVELQIAKETAAKDAVTAVERAADTWQQSLEAVSEEIRAKLGGAFALHGQQPASMEARRTAARTLGDALHQRLDAWAKDKNRNPVEIGHLLEEYTRPETVRRRIALATARAEAARAARAEAGQLAADEALPLAQDARDRFATEHVDRVTAQFDALFTLDTVFGTARQTPSRLLTDPTATEPDGTNGTEGTENGAADTASEGPGAKDDTPEAERDARSFHEAFAAWTDGRGSLSGQLKTRLLFEVSATDGLGSWAEGFGGAATGRAVPQDALRRIGSRTREDWFTTFQKTWGPDDLDAARWLAHERAHQDRFAAATASASAQETGAALTHAGPHPDPDEIFGLLTEQNRTDDGTRTTEPEARDTEPRSEEEQQALRELHGRVARPEDVLDRARRTGLSAQELVEQIASRRRAPDAPAHAQLLSLADALLKWPSVIVEGGVGTPETRARRDATRLARQEVLDVLLDEGAAAARQRAYELSERERERALALLPKERQNELATARGGEREQEWQERRRAATWIDSEERRLTRLPGGMPQRPSGGGGSQGFGPEEAGPSSSSSGTGTVRNQEVPTADPRQLPKITDDAGTTHDGDSDEDLHDRDSGIGDDGLVTEMPSGQRPPAHLGRSVPAPRVTEGFLHRLRHGDADRGVPARMLPNADNRESGGFAYRPRKKGDPATRQWVPWEDANGVVKVRVRQLPPPAAATEPSGSESATAGDHAPGRGELIEFFPVRWSSDELESALERGHAHALETGETTPHHGGYLWRGIGNGVRIDGFVRDGEHVWARPSPHALQPTGRWDARDAAAHSASTRVWLSPHRDVPGDIRYVLSPDGELGMELTVTVSRPPAESGIDDAQYRSAVQKLREHLHAVHHTVTGTELPLTFTVDEAPPGTGTDTGLHAFFRQEDGVDLDAVAYHLFRMEPSAVEIDENLRFLRRKSPVPAREDQWRTLREGLRDRAVQRWKAAGIAALGRDKEFSALAGASHEAADHAGAPGTDGPQEPGTPGDGGGSGPGNGGPGTGGSSAPGAVPHPPASAAGHANEVLHSSATAATPVPPAPSATAATFPGPEVPFPLSQELEPRPTQDEWARGDRTRSGDARRQLRTHLATWEQSRQPETARTLSPRLPGEGYVSYWKRKQQLDAFLDAHSTLIDGWDGPHRDTAVARFLAEQVTPWTVEETGPSGDTATPPPVPALRELRRSEAGPEQLLDHLKRTAEPELARTLLGIAPSQDSLLDFRTEQAVKRARQFLRLVGPPTDEDAGRALPVDALLTAMLLEDAAVRIDDNFMRLPVEEVFSPLSDVFGGREAVRKALEALDVRGVFDAYFRGAAGPQDVFQHLVSVESRLSGWDDDNIPTALSDNLADRLRDLFHELHQFFQAYASVPYADGELTPGAAVHTAGPEFAYTRHTNGNRSLARTNDVVGLFRYEGVHQERYEELARLFATRDQIRQEYQALKGEQILEQRWRQGWLLADDPLTRLTRDDVLDEYDYRRLYLRMGDQQRGTADRLGQGIATPGAGIALTAVAQLAIKALPNDFRKLLAERDLDAVATASVAAAGMRLLPTRTGPVTRLVSVPQMPFHIGEELNLEFDTAIPAQDPAPGQHGPGQSAQNLPGNMEITFEGFDTIDTSALFPGGVTGPVLFRPGTRGVIVSAERAPDLDRMVTPEGGGQAVCHPGIRVKAVPLVAALPPLQVHAPSVAFWRWMTSLGPIVAQRFELRRFELGDGSRLSRLAIRARLTRHEGVTPQDAERKKGQSAYALKLYHNVGHRFPNGDLVHFAVEFVGEKAVAHHQVHLHPGSGRENKTTWFANTRTEVIAHEWGHDFGAADWYRDIRIRPTDEDGSLMSTTFVDKWDRVPSSELPSAIHRTAPNLRWSSYDLAMLWASCVRAELAQARRTGEHTSSGWSDSLTSSLTREGVVPTEALLLSPEEVKAAVGDTPGSGPSAPGGGTVPLEVRHKVLWGDPDANRPGRLAPRNHSTFRARPRRVAGSMRPNHTYLATFRSRPSGVRDHVAHHRAAGDLLGPSAKPDEQPEESYVTVLMFPDTMTEDEVVHTARQAYLDWRRRGGTPDTTTDETEFDGIYHGLRIRGVVDATGTILDFVPHEDQTDPGTGRPLQAPLFRSELPAALPHDMPRITPTLEKFVLYGDRGKGLGGHHFFHASVPIAKGIWYGEPSAGNQNGTVHTVVRFLKATIRPATEKADAALWHLAADADRSGRHLLFPRDWGADTLWNAVQDAHTRALDSGRFLWQMGQLDRPHAGYLWMGESNGVRIQGYTLEGRHVWVRPAPHQPRLTWESRGSEENVYAERQRLTVPLQDGKTLDFSVSHVALHDGDLALLFEAALPVPESLPESYRRAAELVQQVQATVDRTYNKERRADGYPLIRFEIVMDGRPGDLSDETFRKLRGLLEEQHQPERNAERLLGFALTGPNIGTLLAAALQQTPMPDPAEPGGWRSDDDREAVVTALFNRSVESLTTDPQVARLLDAYPADKEAPHATRHDTVTYLLAQRRHTFSPHAWDKTEADLKDLPAGLTADDARLLAFRVAHRDRARNATPEYHTDEVPGHDNLSIKVQRDTAGIIRDFWIGEDGAETSAPAAAASHGDGTDGDIEMSDQQTAQGGADIFEVLSGGPSTPDAGSDPSPVAEDSGPEATDPVDQETTAMDLDSPEPPDGDVAPHRTKRRRYEDGT</sequence>
<evidence type="ECO:0000256" key="1">
    <source>
        <dbReference type="SAM" id="MobiDB-lite"/>
    </source>
</evidence>
<proteinExistence type="predicted"/>
<name>A0A553ZQ85_9ACTN</name>
<dbReference type="InterPro" id="IPR057746">
    <property type="entry name" value="CpnT-like_N"/>
</dbReference>
<evidence type="ECO:0000259" key="3">
    <source>
        <dbReference type="Pfam" id="PF25547"/>
    </source>
</evidence>
<feature type="region of interest" description="Disordered" evidence="1">
    <location>
        <begin position="1769"/>
        <end position="1909"/>
    </location>
</feature>
<feature type="compositionally biased region" description="Low complexity" evidence="1">
    <location>
        <begin position="2273"/>
        <end position="2283"/>
    </location>
</feature>
<organism evidence="4 5">
    <name type="scientific">Streptomyces benahoarensis</name>
    <dbReference type="NCBI Taxonomy" id="2595054"/>
    <lineage>
        <taxon>Bacteria</taxon>
        <taxon>Bacillati</taxon>
        <taxon>Actinomycetota</taxon>
        <taxon>Actinomycetes</taxon>
        <taxon>Kitasatosporales</taxon>
        <taxon>Streptomycetaceae</taxon>
        <taxon>Streptomyces</taxon>
    </lineage>
</organism>
<feature type="compositionally biased region" description="Polar residues" evidence="1">
    <location>
        <begin position="764"/>
        <end position="775"/>
    </location>
</feature>
<feature type="region of interest" description="Disordered" evidence="1">
    <location>
        <begin position="2260"/>
        <end position="2378"/>
    </location>
</feature>
<feature type="compositionally biased region" description="Low complexity" evidence="1">
    <location>
        <begin position="711"/>
        <end position="728"/>
    </location>
</feature>
<feature type="region of interest" description="Disordered" evidence="1">
    <location>
        <begin position="3900"/>
        <end position="3964"/>
    </location>
</feature>
<feature type="compositionally biased region" description="Low complexity" evidence="1">
    <location>
        <begin position="1596"/>
        <end position="1609"/>
    </location>
</feature>
<feature type="compositionally biased region" description="Low complexity" evidence="1">
    <location>
        <begin position="539"/>
        <end position="554"/>
    </location>
</feature>
<feature type="region of interest" description="Disordered" evidence="1">
    <location>
        <begin position="1980"/>
        <end position="2001"/>
    </location>
</feature>
<feature type="compositionally biased region" description="Basic and acidic residues" evidence="1">
    <location>
        <begin position="1630"/>
        <end position="1656"/>
    </location>
</feature>
<feature type="compositionally biased region" description="Low complexity" evidence="1">
    <location>
        <begin position="743"/>
        <end position="763"/>
    </location>
</feature>
<evidence type="ECO:0000313" key="4">
    <source>
        <dbReference type="EMBL" id="TSB43638.1"/>
    </source>
</evidence>
<feature type="domain" description="Outer membrane channel protein CpnT-like N-terminal" evidence="3">
    <location>
        <begin position="15"/>
        <end position="141"/>
    </location>
</feature>
<comment type="caution">
    <text evidence="4">The sequence shown here is derived from an EMBL/GenBank/DDBJ whole genome shotgun (WGS) entry which is preliminary data.</text>
</comment>
<feature type="compositionally biased region" description="Basic and acidic residues" evidence="1">
    <location>
        <begin position="559"/>
        <end position="576"/>
    </location>
</feature>
<keyword evidence="2" id="KW-0812">Transmembrane</keyword>
<feature type="compositionally biased region" description="Basic and acidic residues" evidence="1">
    <location>
        <begin position="1486"/>
        <end position="1498"/>
    </location>
</feature>
<dbReference type="EMBL" id="VKLS01000017">
    <property type="protein sequence ID" value="TSB43638.1"/>
    <property type="molecule type" value="Genomic_DNA"/>
</dbReference>
<feature type="region of interest" description="Disordered" evidence="1">
    <location>
        <begin position="1450"/>
        <end position="1498"/>
    </location>
</feature>
<feature type="compositionally biased region" description="Basic and acidic residues" evidence="1">
    <location>
        <begin position="2357"/>
        <end position="2378"/>
    </location>
</feature>
<gene>
    <name evidence="4" type="ORF">FNZ23_03330</name>
</gene>
<feature type="region of interest" description="Disordered" evidence="1">
    <location>
        <begin position="536"/>
        <end position="594"/>
    </location>
</feature>
<feature type="transmembrane region" description="Helical" evidence="2">
    <location>
        <begin position="115"/>
        <end position="142"/>
    </location>
</feature>
<dbReference type="Proteomes" id="UP000320888">
    <property type="component" value="Unassembled WGS sequence"/>
</dbReference>
<feature type="region of interest" description="Disordered" evidence="1">
    <location>
        <begin position="606"/>
        <end position="788"/>
    </location>
</feature>
<feature type="compositionally biased region" description="Polar residues" evidence="1">
    <location>
        <begin position="693"/>
        <end position="705"/>
    </location>
</feature>
<evidence type="ECO:0000256" key="2">
    <source>
        <dbReference type="SAM" id="Phobius"/>
    </source>
</evidence>
<feature type="compositionally biased region" description="Low complexity" evidence="1">
    <location>
        <begin position="1466"/>
        <end position="1476"/>
    </location>
</feature>
<feature type="region of interest" description="Disordered" evidence="1">
    <location>
        <begin position="1247"/>
        <end position="1270"/>
    </location>
</feature>
<reference evidence="4 5" key="1">
    <citation type="submission" date="2019-07" db="EMBL/GenBank/DDBJ databases">
        <title>Draft genome for Streptomyces benahoarensis MZ03-48.</title>
        <authorList>
            <person name="Gonzalez-Pimentel J.L."/>
        </authorList>
    </citation>
    <scope>NUCLEOTIDE SEQUENCE [LARGE SCALE GENOMIC DNA]</scope>
    <source>
        <strain evidence="4 5">MZ03-48</strain>
    </source>
</reference>
<feature type="region of interest" description="Disordered" evidence="1">
    <location>
        <begin position="3868"/>
        <end position="3888"/>
    </location>
</feature>
<feature type="region of interest" description="Disordered" evidence="1">
    <location>
        <begin position="1596"/>
        <end position="1656"/>
    </location>
</feature>
<keyword evidence="2" id="KW-1133">Transmembrane helix</keyword>
<feature type="region of interest" description="Disordered" evidence="1">
    <location>
        <begin position="1927"/>
        <end position="1959"/>
    </location>
</feature>
<protein>
    <recommendedName>
        <fullName evidence="3">Outer membrane channel protein CpnT-like N-terminal domain-containing protein</fullName>
    </recommendedName>
</protein>
<accession>A0A553ZQ85</accession>
<feature type="region of interest" description="Disordered" evidence="1">
    <location>
        <begin position="1199"/>
        <end position="1232"/>
    </location>
</feature>
<feature type="compositionally biased region" description="Basic and acidic residues" evidence="1">
    <location>
        <begin position="1769"/>
        <end position="1778"/>
    </location>
</feature>